<dbReference type="Pfam" id="PF04542">
    <property type="entry name" value="Sigma70_r2"/>
    <property type="match status" value="1"/>
</dbReference>
<evidence type="ECO:0000256" key="1">
    <source>
        <dbReference type="ARBA" id="ARBA00023015"/>
    </source>
</evidence>
<proteinExistence type="predicted"/>
<accession>A0ABP4Q0A9</accession>
<dbReference type="InterPro" id="IPR036388">
    <property type="entry name" value="WH-like_DNA-bd_sf"/>
</dbReference>
<dbReference type="Pfam" id="PF04545">
    <property type="entry name" value="Sigma70_r4"/>
    <property type="match status" value="1"/>
</dbReference>
<sequence>MSRGPVALSQSRADESARLERLLRSAHAARGRQREELLDQAIAAGLPLARTLARRYRGRGVDDEDLEQIACEHLIIAVRNYRPSDGSDFRSYAVPTIRGGIRHHFRDRAWAIRLPRRLQEIQTRVNAAQTALVVELGHWPSHREIAEALGVEVAEVVEAEQARGCFQPDSLDAPRPADGSVVSIGRTLADPGDTFELVDQVSSLRLVVEKLPDRDQLILRRRFVDHCTQAEIGAEIGVSQMQVSRRLRAILNQLQLALSPWTTDTSERAG</sequence>
<keyword evidence="8" id="KW-1185">Reference proteome</keyword>
<dbReference type="EMBL" id="BAAAND010000008">
    <property type="protein sequence ID" value="GAA1594489.1"/>
    <property type="molecule type" value="Genomic_DNA"/>
</dbReference>
<keyword evidence="3" id="KW-0238">DNA-binding</keyword>
<reference evidence="8" key="1">
    <citation type="journal article" date="2019" name="Int. J. Syst. Evol. Microbiol.">
        <title>The Global Catalogue of Microorganisms (GCM) 10K type strain sequencing project: providing services to taxonomists for standard genome sequencing and annotation.</title>
        <authorList>
            <consortium name="The Broad Institute Genomics Platform"/>
            <consortium name="The Broad Institute Genome Sequencing Center for Infectious Disease"/>
            <person name="Wu L."/>
            <person name="Ma J."/>
        </authorList>
    </citation>
    <scope>NUCLEOTIDE SEQUENCE [LARGE SCALE GENOMIC DNA]</scope>
    <source>
        <strain evidence="8">JCM 14304</strain>
    </source>
</reference>
<name>A0ABP4Q0A9_9ACTN</name>
<evidence type="ECO:0000259" key="5">
    <source>
        <dbReference type="Pfam" id="PF04542"/>
    </source>
</evidence>
<dbReference type="Gene3D" id="1.20.120.1810">
    <property type="match status" value="1"/>
</dbReference>
<evidence type="ECO:0000259" key="6">
    <source>
        <dbReference type="Pfam" id="PF04545"/>
    </source>
</evidence>
<dbReference type="SUPFAM" id="SSF88946">
    <property type="entry name" value="Sigma2 domain of RNA polymerase sigma factors"/>
    <property type="match status" value="1"/>
</dbReference>
<evidence type="ECO:0000313" key="8">
    <source>
        <dbReference type="Proteomes" id="UP001500190"/>
    </source>
</evidence>
<dbReference type="NCBIfam" id="TIGR02937">
    <property type="entry name" value="sigma70-ECF"/>
    <property type="match status" value="1"/>
</dbReference>
<dbReference type="PANTHER" id="PTHR30385">
    <property type="entry name" value="SIGMA FACTOR F FLAGELLAR"/>
    <property type="match status" value="1"/>
</dbReference>
<dbReference type="SUPFAM" id="SSF88659">
    <property type="entry name" value="Sigma3 and sigma4 domains of RNA polymerase sigma factors"/>
    <property type="match status" value="2"/>
</dbReference>
<feature type="domain" description="RNA polymerase sigma-70 region 2" evidence="5">
    <location>
        <begin position="45"/>
        <end position="110"/>
    </location>
</feature>
<dbReference type="RefSeq" id="WP_344194715.1">
    <property type="nucleotide sequence ID" value="NZ_BAAAND010000008.1"/>
</dbReference>
<feature type="domain" description="RNA polymerase sigma-70 region 4" evidence="6">
    <location>
        <begin position="209"/>
        <end position="255"/>
    </location>
</feature>
<dbReference type="InterPro" id="IPR007627">
    <property type="entry name" value="RNA_pol_sigma70_r2"/>
</dbReference>
<evidence type="ECO:0000256" key="2">
    <source>
        <dbReference type="ARBA" id="ARBA00023082"/>
    </source>
</evidence>
<comment type="caution">
    <text evidence="7">The sequence shown here is derived from an EMBL/GenBank/DDBJ whole genome shotgun (WGS) entry which is preliminary data.</text>
</comment>
<keyword evidence="4" id="KW-0804">Transcription</keyword>
<dbReference type="Gene3D" id="1.10.10.10">
    <property type="entry name" value="Winged helix-like DNA-binding domain superfamily/Winged helix DNA-binding domain"/>
    <property type="match status" value="2"/>
</dbReference>
<dbReference type="InterPro" id="IPR007630">
    <property type="entry name" value="RNA_pol_sigma70_r4"/>
</dbReference>
<evidence type="ECO:0000256" key="4">
    <source>
        <dbReference type="ARBA" id="ARBA00023163"/>
    </source>
</evidence>
<dbReference type="InterPro" id="IPR013324">
    <property type="entry name" value="RNA_pol_sigma_r3/r4-like"/>
</dbReference>
<gene>
    <name evidence="7" type="ORF">GCM10009742_46470</name>
</gene>
<dbReference type="InterPro" id="IPR013325">
    <property type="entry name" value="RNA_pol_sigma_r2"/>
</dbReference>
<dbReference type="PANTHER" id="PTHR30385:SF4">
    <property type="entry name" value="RNA POLYMERASE SIGMA-E FACTOR"/>
    <property type="match status" value="1"/>
</dbReference>
<keyword evidence="2" id="KW-0731">Sigma factor</keyword>
<dbReference type="Proteomes" id="UP001500190">
    <property type="component" value="Unassembled WGS sequence"/>
</dbReference>
<evidence type="ECO:0000256" key="3">
    <source>
        <dbReference type="ARBA" id="ARBA00023125"/>
    </source>
</evidence>
<protein>
    <submittedName>
        <fullName evidence="7">SigB/SigF/SigG family RNA polymerase sigma factor</fullName>
    </submittedName>
</protein>
<evidence type="ECO:0000313" key="7">
    <source>
        <dbReference type="EMBL" id="GAA1594489.1"/>
    </source>
</evidence>
<dbReference type="InterPro" id="IPR014284">
    <property type="entry name" value="RNA_pol_sigma-70_dom"/>
</dbReference>
<keyword evidence="1" id="KW-0805">Transcription regulation</keyword>
<organism evidence="7 8">
    <name type="scientific">Kribbella karoonensis</name>
    <dbReference type="NCBI Taxonomy" id="324851"/>
    <lineage>
        <taxon>Bacteria</taxon>
        <taxon>Bacillati</taxon>
        <taxon>Actinomycetota</taxon>
        <taxon>Actinomycetes</taxon>
        <taxon>Propionibacteriales</taxon>
        <taxon>Kribbellaceae</taxon>
        <taxon>Kribbella</taxon>
    </lineage>
</organism>